<dbReference type="AlphaFoldDB" id="A0A1G2EB68"/>
<dbReference type="InterPro" id="IPR035901">
    <property type="entry name" value="GIY-YIG_endonuc_sf"/>
</dbReference>
<dbReference type="InterPro" id="IPR050190">
    <property type="entry name" value="UPF0213_domain"/>
</dbReference>
<proteinExistence type="inferred from homology"/>
<accession>A0A1G2EB68</accession>
<comment type="similarity">
    <text evidence="1">Belongs to the UPF0213 family.</text>
</comment>
<evidence type="ECO:0000256" key="1">
    <source>
        <dbReference type="ARBA" id="ARBA00007435"/>
    </source>
</evidence>
<dbReference type="PANTHER" id="PTHR34477">
    <property type="entry name" value="UPF0213 PROTEIN YHBQ"/>
    <property type="match status" value="1"/>
</dbReference>
<dbReference type="PROSITE" id="PS50164">
    <property type="entry name" value="GIY_YIG"/>
    <property type="match status" value="1"/>
</dbReference>
<feature type="domain" description="GIY-YIG" evidence="2">
    <location>
        <begin position="1"/>
        <end position="75"/>
    </location>
</feature>
<dbReference type="Pfam" id="PF01541">
    <property type="entry name" value="GIY-YIG"/>
    <property type="match status" value="1"/>
</dbReference>
<reference evidence="3 4" key="1">
    <citation type="journal article" date="2016" name="Nat. Commun.">
        <title>Thousands of microbial genomes shed light on interconnected biogeochemical processes in an aquifer system.</title>
        <authorList>
            <person name="Anantharaman K."/>
            <person name="Brown C.T."/>
            <person name="Hug L.A."/>
            <person name="Sharon I."/>
            <person name="Castelle C.J."/>
            <person name="Probst A.J."/>
            <person name="Thomas B.C."/>
            <person name="Singh A."/>
            <person name="Wilkins M.J."/>
            <person name="Karaoz U."/>
            <person name="Brodie E.L."/>
            <person name="Williams K.H."/>
            <person name="Hubbard S.S."/>
            <person name="Banfield J.F."/>
        </authorList>
    </citation>
    <scope>NUCLEOTIDE SEQUENCE [LARGE SCALE GENOMIC DNA]</scope>
</reference>
<gene>
    <name evidence="3" type="ORF">A3A08_00870</name>
</gene>
<dbReference type="PANTHER" id="PTHR34477:SF5">
    <property type="entry name" value="BSL5627 PROTEIN"/>
    <property type="match status" value="1"/>
</dbReference>
<dbReference type="EMBL" id="MHMG01000030">
    <property type="protein sequence ID" value="OGZ22959.1"/>
    <property type="molecule type" value="Genomic_DNA"/>
</dbReference>
<evidence type="ECO:0000259" key="2">
    <source>
        <dbReference type="PROSITE" id="PS50164"/>
    </source>
</evidence>
<dbReference type="Proteomes" id="UP000176406">
    <property type="component" value="Unassembled WGS sequence"/>
</dbReference>
<comment type="caution">
    <text evidence="3">The sequence shown here is derived from an EMBL/GenBank/DDBJ whole genome shotgun (WGS) entry which is preliminary data.</text>
</comment>
<dbReference type="InterPro" id="IPR000305">
    <property type="entry name" value="GIY-YIG_endonuc"/>
</dbReference>
<name>A0A1G2EB68_9BACT</name>
<evidence type="ECO:0000313" key="3">
    <source>
        <dbReference type="EMBL" id="OGZ22959.1"/>
    </source>
</evidence>
<organism evidence="3 4">
    <name type="scientific">Candidatus Nealsonbacteria bacterium RIFCSPLOWO2_01_FULL_41_9</name>
    <dbReference type="NCBI Taxonomy" id="1801671"/>
    <lineage>
        <taxon>Bacteria</taxon>
        <taxon>Candidatus Nealsoniibacteriota</taxon>
    </lineage>
</organism>
<dbReference type="Gene3D" id="3.40.1440.10">
    <property type="entry name" value="GIY-YIG endonuclease"/>
    <property type="match status" value="1"/>
</dbReference>
<dbReference type="SUPFAM" id="SSF82771">
    <property type="entry name" value="GIY-YIG endonuclease"/>
    <property type="match status" value="1"/>
</dbReference>
<evidence type="ECO:0000313" key="4">
    <source>
        <dbReference type="Proteomes" id="UP000176406"/>
    </source>
</evidence>
<dbReference type="CDD" id="cd10449">
    <property type="entry name" value="GIY-YIG_SLX1_like"/>
    <property type="match status" value="1"/>
</dbReference>
<protein>
    <recommendedName>
        <fullName evidence="2">GIY-YIG domain-containing protein</fullName>
    </recommendedName>
</protein>
<sequence>MYYVYVLYSKTQNKFYIGSTGDLKQRILEHQKNNVYTTSRMNNPKLVYYEACISKSDAQKREKQLKTGFGRGYLRRRLGDFLSGT</sequence>